<evidence type="ECO:0000256" key="3">
    <source>
        <dbReference type="ARBA" id="ARBA00023163"/>
    </source>
</evidence>
<evidence type="ECO:0000256" key="2">
    <source>
        <dbReference type="ARBA" id="ARBA00023125"/>
    </source>
</evidence>
<dbReference type="InterPro" id="IPR036388">
    <property type="entry name" value="WH-like_DNA-bd_sf"/>
</dbReference>
<dbReference type="Pfam" id="PF00392">
    <property type="entry name" value="GntR"/>
    <property type="match status" value="1"/>
</dbReference>
<keyword evidence="6" id="KW-1185">Reference proteome</keyword>
<gene>
    <name evidence="5" type="primary">phnF</name>
    <name evidence="5" type="ORF">J5V96_14225</name>
</gene>
<dbReference type="Gene3D" id="1.10.10.10">
    <property type="entry name" value="Winged helix-like DNA-binding domain superfamily/Winged helix DNA-binding domain"/>
    <property type="match status" value="1"/>
</dbReference>
<evidence type="ECO:0000313" key="6">
    <source>
        <dbReference type="Proteomes" id="UP000680132"/>
    </source>
</evidence>
<dbReference type="RefSeq" id="WP_208504492.1">
    <property type="nucleotide sequence ID" value="NZ_JAGFOA010000006.1"/>
</dbReference>
<dbReference type="InterPro" id="IPR012702">
    <property type="entry name" value="CP_lyase_PhnF"/>
</dbReference>
<dbReference type="GO" id="GO:0003700">
    <property type="term" value="F:DNA-binding transcription factor activity"/>
    <property type="evidence" value="ECO:0007669"/>
    <property type="project" value="InterPro"/>
</dbReference>
<evidence type="ECO:0000313" key="5">
    <source>
        <dbReference type="EMBL" id="MBO3664651.1"/>
    </source>
</evidence>
<dbReference type="SUPFAM" id="SSF46785">
    <property type="entry name" value="Winged helix' DNA-binding domain"/>
    <property type="match status" value="1"/>
</dbReference>
<evidence type="ECO:0000259" key="4">
    <source>
        <dbReference type="PROSITE" id="PS50949"/>
    </source>
</evidence>
<evidence type="ECO:0000256" key="1">
    <source>
        <dbReference type="ARBA" id="ARBA00023015"/>
    </source>
</evidence>
<dbReference type="PANTHER" id="PTHR44846:SF1">
    <property type="entry name" value="MANNOSYL-D-GLYCERATE TRANSPORT_METABOLISM SYSTEM REPRESSOR MNGR-RELATED"/>
    <property type="match status" value="1"/>
</dbReference>
<dbReference type="SMART" id="SM00345">
    <property type="entry name" value="HTH_GNTR"/>
    <property type="match status" value="1"/>
</dbReference>
<dbReference type="NCBIfam" id="TIGR02325">
    <property type="entry name" value="C_P_lyase_phnF"/>
    <property type="match status" value="1"/>
</dbReference>
<dbReference type="CDD" id="cd07377">
    <property type="entry name" value="WHTH_GntR"/>
    <property type="match status" value="1"/>
</dbReference>
<dbReference type="GO" id="GO:0003677">
    <property type="term" value="F:DNA binding"/>
    <property type="evidence" value="ECO:0007669"/>
    <property type="project" value="UniProtKB-KW"/>
</dbReference>
<dbReference type="PANTHER" id="PTHR44846">
    <property type="entry name" value="MANNOSYL-D-GLYCERATE TRANSPORT/METABOLISM SYSTEM REPRESSOR MNGR-RELATED"/>
    <property type="match status" value="1"/>
</dbReference>
<dbReference type="InterPro" id="IPR050679">
    <property type="entry name" value="Bact_HTH_transcr_reg"/>
</dbReference>
<sequence>MSEQTPRQGSGYSAWRLIAEELRADITEGHLAVGDKLPTESALAERFAVNRHTARQALAALASDGLVESRRGSGTFVTGGAIHLHRIGMRTRMSSSIGTRGTPHGRVLESATEAPPTRIGRRLGIERGLGVRVETLRTVDGQPLALGTHWFDAERLPDIAASLRRTASITAALRASGIDDYVRVETVASARHATAAEASLLKLDPGAIVLVTESVDALLDGTPLQHSVARFAAQRVKLDIEHTPPLGR</sequence>
<dbReference type="InterPro" id="IPR011663">
    <property type="entry name" value="UTRA"/>
</dbReference>
<organism evidence="5 6">
    <name type="scientific">Microbacterium stercoris</name>
    <dbReference type="NCBI Taxonomy" id="2820289"/>
    <lineage>
        <taxon>Bacteria</taxon>
        <taxon>Bacillati</taxon>
        <taxon>Actinomycetota</taxon>
        <taxon>Actinomycetes</taxon>
        <taxon>Micrococcales</taxon>
        <taxon>Microbacteriaceae</taxon>
        <taxon>Microbacterium</taxon>
    </lineage>
</organism>
<accession>A0A939TRY8</accession>
<feature type="domain" description="HTH gntR-type" evidence="4">
    <location>
        <begin position="12"/>
        <end position="80"/>
    </location>
</feature>
<dbReference type="InterPro" id="IPR036390">
    <property type="entry name" value="WH_DNA-bd_sf"/>
</dbReference>
<dbReference type="Gene3D" id="3.40.1410.10">
    <property type="entry name" value="Chorismate lyase-like"/>
    <property type="match status" value="1"/>
</dbReference>
<dbReference type="InterPro" id="IPR028978">
    <property type="entry name" value="Chorismate_lyase_/UTRA_dom_sf"/>
</dbReference>
<dbReference type="PRINTS" id="PR00035">
    <property type="entry name" value="HTHGNTR"/>
</dbReference>
<comment type="caution">
    <text evidence="5">The sequence shown here is derived from an EMBL/GenBank/DDBJ whole genome shotgun (WGS) entry which is preliminary data.</text>
</comment>
<dbReference type="EMBL" id="JAGFOA010000006">
    <property type="protein sequence ID" value="MBO3664651.1"/>
    <property type="molecule type" value="Genomic_DNA"/>
</dbReference>
<dbReference type="Pfam" id="PF07702">
    <property type="entry name" value="UTRA"/>
    <property type="match status" value="1"/>
</dbReference>
<protein>
    <submittedName>
        <fullName evidence="5">Phosphonate metabolism transcriptional regulator PhnF</fullName>
    </submittedName>
</protein>
<name>A0A939TRY8_9MICO</name>
<keyword evidence="3" id="KW-0804">Transcription</keyword>
<keyword evidence="1" id="KW-0805">Transcription regulation</keyword>
<dbReference type="GO" id="GO:0045892">
    <property type="term" value="P:negative regulation of DNA-templated transcription"/>
    <property type="evidence" value="ECO:0007669"/>
    <property type="project" value="TreeGrafter"/>
</dbReference>
<dbReference type="InterPro" id="IPR000524">
    <property type="entry name" value="Tscrpt_reg_HTH_GntR"/>
</dbReference>
<dbReference type="SUPFAM" id="SSF64288">
    <property type="entry name" value="Chorismate lyase-like"/>
    <property type="match status" value="1"/>
</dbReference>
<proteinExistence type="predicted"/>
<dbReference type="PROSITE" id="PS50949">
    <property type="entry name" value="HTH_GNTR"/>
    <property type="match status" value="1"/>
</dbReference>
<keyword evidence="2" id="KW-0238">DNA-binding</keyword>
<reference evidence="5" key="1">
    <citation type="submission" date="2021-03" db="EMBL/GenBank/DDBJ databases">
        <title>Microbacterium sp. nov., a novel actinobacterium isolated from cow dung.</title>
        <authorList>
            <person name="Zhang L."/>
        </authorList>
    </citation>
    <scope>NUCLEOTIDE SEQUENCE</scope>
    <source>
        <strain evidence="5">NEAU-LLB</strain>
    </source>
</reference>
<dbReference type="SMART" id="SM00866">
    <property type="entry name" value="UTRA"/>
    <property type="match status" value="1"/>
</dbReference>
<dbReference type="Proteomes" id="UP000680132">
    <property type="component" value="Unassembled WGS sequence"/>
</dbReference>
<dbReference type="AlphaFoldDB" id="A0A939TRY8"/>